<dbReference type="PANTHER" id="PTHR45985">
    <property type="match status" value="1"/>
</dbReference>
<dbReference type="Gene3D" id="3.10.350.10">
    <property type="entry name" value="LysM domain"/>
    <property type="match status" value="2"/>
</dbReference>
<dbReference type="Pfam" id="PF01476">
    <property type="entry name" value="LysM"/>
    <property type="match status" value="2"/>
</dbReference>
<dbReference type="InterPro" id="IPR052740">
    <property type="entry name" value="CE4"/>
</dbReference>
<dbReference type="SMART" id="SM00257">
    <property type="entry name" value="LysM"/>
    <property type="match status" value="2"/>
</dbReference>
<dbReference type="Gene3D" id="3.20.20.370">
    <property type="entry name" value="Glycoside hydrolase/deacetylase"/>
    <property type="match status" value="1"/>
</dbReference>
<dbReference type="GO" id="GO:0005975">
    <property type="term" value="P:carbohydrate metabolic process"/>
    <property type="evidence" value="ECO:0007669"/>
    <property type="project" value="InterPro"/>
</dbReference>
<keyword evidence="2" id="KW-1133">Transmembrane helix</keyword>
<dbReference type="STRING" id="3076.A0A2P6TPJ8"/>
<evidence type="ECO:0000256" key="3">
    <source>
        <dbReference type="SAM" id="SignalP"/>
    </source>
</evidence>
<keyword evidence="2" id="KW-0472">Membrane</keyword>
<dbReference type="Pfam" id="PF01522">
    <property type="entry name" value="Polysacc_deac_1"/>
    <property type="match status" value="1"/>
</dbReference>
<evidence type="ECO:0000256" key="1">
    <source>
        <dbReference type="SAM" id="MobiDB-lite"/>
    </source>
</evidence>
<feature type="domain" description="LysM" evidence="4">
    <location>
        <begin position="338"/>
        <end position="384"/>
    </location>
</feature>
<accession>A0A2P6TPJ8</accession>
<feature type="region of interest" description="Disordered" evidence="1">
    <location>
        <begin position="612"/>
        <end position="652"/>
    </location>
</feature>
<comment type="caution">
    <text evidence="5">The sequence shown here is derived from an EMBL/GenBank/DDBJ whole genome shotgun (WGS) entry which is preliminary data.</text>
</comment>
<dbReference type="PANTHER" id="PTHR45985:SF3">
    <property type="entry name" value="CHITIN DEACETYLASE-LIKE 4"/>
    <property type="match status" value="1"/>
</dbReference>
<dbReference type="SUPFAM" id="SSF54106">
    <property type="entry name" value="LysM domain"/>
    <property type="match status" value="2"/>
</dbReference>
<evidence type="ECO:0000259" key="4">
    <source>
        <dbReference type="PROSITE" id="PS51782"/>
    </source>
</evidence>
<dbReference type="CDD" id="cd10919">
    <property type="entry name" value="CE4_CDA_like"/>
    <property type="match status" value="1"/>
</dbReference>
<dbReference type="Proteomes" id="UP000239899">
    <property type="component" value="Unassembled WGS sequence"/>
</dbReference>
<dbReference type="InterPro" id="IPR002509">
    <property type="entry name" value="NODB_dom"/>
</dbReference>
<organism evidence="5 6">
    <name type="scientific">Chlorella sorokiniana</name>
    <name type="common">Freshwater green alga</name>
    <dbReference type="NCBI Taxonomy" id="3076"/>
    <lineage>
        <taxon>Eukaryota</taxon>
        <taxon>Viridiplantae</taxon>
        <taxon>Chlorophyta</taxon>
        <taxon>core chlorophytes</taxon>
        <taxon>Trebouxiophyceae</taxon>
        <taxon>Chlorellales</taxon>
        <taxon>Chlorellaceae</taxon>
        <taxon>Chlorella clade</taxon>
        <taxon>Chlorella</taxon>
    </lineage>
</organism>
<dbReference type="InterPro" id="IPR018392">
    <property type="entry name" value="LysM"/>
</dbReference>
<feature type="signal peptide" evidence="3">
    <location>
        <begin position="1"/>
        <end position="19"/>
    </location>
</feature>
<dbReference type="CDD" id="cd00118">
    <property type="entry name" value="LysM"/>
    <property type="match status" value="2"/>
</dbReference>
<reference evidence="5 6" key="1">
    <citation type="journal article" date="2018" name="Plant J.">
        <title>Genome sequences of Chlorella sorokiniana UTEX 1602 and Micractinium conductrix SAG 241.80: implications to maltose excretion by a green alga.</title>
        <authorList>
            <person name="Arriola M.B."/>
            <person name="Velmurugan N."/>
            <person name="Zhang Y."/>
            <person name="Plunkett M.H."/>
            <person name="Hondzo H."/>
            <person name="Barney B.M."/>
        </authorList>
    </citation>
    <scope>NUCLEOTIDE SEQUENCE [LARGE SCALE GENOMIC DNA]</scope>
    <source>
        <strain evidence="6">UTEX 1602</strain>
    </source>
</reference>
<dbReference type="InterPro" id="IPR011330">
    <property type="entry name" value="Glyco_hydro/deAcase_b/a-brl"/>
</dbReference>
<protein>
    <recommendedName>
        <fullName evidence="4">LysM domain-containing protein</fullName>
    </recommendedName>
</protein>
<evidence type="ECO:0000313" key="6">
    <source>
        <dbReference type="Proteomes" id="UP000239899"/>
    </source>
</evidence>
<dbReference type="SUPFAM" id="SSF88713">
    <property type="entry name" value="Glycoside hydrolase/deacetylase"/>
    <property type="match status" value="1"/>
</dbReference>
<feature type="chain" id="PRO_5015179882" description="LysM domain-containing protein" evidence="3">
    <location>
        <begin position="20"/>
        <end position="746"/>
    </location>
</feature>
<dbReference type="OrthoDB" id="504708at2759"/>
<dbReference type="PROSITE" id="PS51782">
    <property type="entry name" value="LYSM"/>
    <property type="match status" value="2"/>
</dbReference>
<feature type="compositionally biased region" description="Pro residues" evidence="1">
    <location>
        <begin position="619"/>
        <end position="637"/>
    </location>
</feature>
<dbReference type="GO" id="GO:0016810">
    <property type="term" value="F:hydrolase activity, acting on carbon-nitrogen (but not peptide) bonds"/>
    <property type="evidence" value="ECO:0007669"/>
    <property type="project" value="InterPro"/>
</dbReference>
<feature type="region of interest" description="Disordered" evidence="1">
    <location>
        <begin position="725"/>
        <end position="746"/>
    </location>
</feature>
<dbReference type="EMBL" id="LHPG02000009">
    <property type="protein sequence ID" value="PRW55955.1"/>
    <property type="molecule type" value="Genomic_DNA"/>
</dbReference>
<feature type="compositionally biased region" description="Low complexity" evidence="1">
    <location>
        <begin position="638"/>
        <end position="651"/>
    </location>
</feature>
<dbReference type="AlphaFoldDB" id="A0A2P6TPJ8"/>
<feature type="domain" description="LysM" evidence="4">
    <location>
        <begin position="402"/>
        <end position="447"/>
    </location>
</feature>
<gene>
    <name evidence="5" type="ORF">C2E21_5091</name>
</gene>
<keyword evidence="6" id="KW-1185">Reference proteome</keyword>
<evidence type="ECO:0000313" key="5">
    <source>
        <dbReference type="EMBL" id="PRW55955.1"/>
    </source>
</evidence>
<name>A0A2P6TPJ8_CHLSO</name>
<evidence type="ECO:0000256" key="2">
    <source>
        <dbReference type="SAM" id="Phobius"/>
    </source>
</evidence>
<feature type="transmembrane region" description="Helical" evidence="2">
    <location>
        <begin position="657"/>
        <end position="682"/>
    </location>
</feature>
<proteinExistence type="predicted"/>
<sequence length="746" mass="77963">MRAPLCGLLLLLATAAASAAVPASFYSPPGGLTAAQAPQFVLLSHDDAIAVTTNAAVRAVVNQFKNPGGCNVPFTFFTSGGSGSNCATVQRLLADNHEIATHTFSHAALLPASVNVTDEIKKQIDWLITNCGIAREKLTSFRAPYLLHNPEMRAALVALGVKTDSSIIESWPSATSPSYNSRLWPYSMSNGIIQDCQWMAPSTCSASEKYPLFEVPLQQFLVGPVTNGKAVALSSMDPTDTTADALAAQMMTQFNYSYNGNRAPMEIAVHTPWFTSNPDHATALTSFVKQALALPNVYFVTYEQLRQWTAAPVPASQMQSWLKCNAVNFTAEERAPCTTYTVKSGDSVWSIAAAEGVEVDELTALNPSLNTSNGAIYLGQRLRLPPWTDTCSDSLAGQEPCRNHTVAAGEGLYSIALAYTLTVDDLLSVNTGVTTTSALQIGQVLRIPPWPVVECRYGNYSQPATSPSPSPAPGDVVSDSCGTETVDLDLVLTGFSTATWDAHAPQFSAALSSLVRVTANCIVLTRTTDVAIVSTAGQRRLLAQRSLLQDSQLLVQATIYSLNATQISEYLRAAQQLGTLNLMLSTLGAASVDNTKWAGYAANGALIAAASSTSTTPTPASPSPVASPSPAVSPSPAPTTTDTASAGTTSSKSNKHLGAIIGGAVGGGVGAIIAAAVLVFLIKRRSAGDSGSGGLRATWNPTYSGATATVATGAGPTKFELEQVVEASGTPRSARRRQGGATAFNG</sequence>
<keyword evidence="2" id="KW-0812">Transmembrane</keyword>
<keyword evidence="3" id="KW-0732">Signal</keyword>
<dbReference type="InterPro" id="IPR036779">
    <property type="entry name" value="LysM_dom_sf"/>
</dbReference>